<keyword evidence="2" id="KW-1185">Reference proteome</keyword>
<name>A0A430KX65_9HYPO</name>
<sequence>MTDFDFLFEPEGEDRFTPSQWGGYEYLSPLPEVAFRAEPLWEQGDSVDLSVKVSQRDALRSKILGRPRMSGRPEWSTTARVPRDRGRFVFVVYDDLGLSDPDEMHGSLGATYRENVKFYVGFGPYGRGGEIRYCVLFWFGPTDGMIRLYPEIETHKPDFRVLKCPDGRSRDIDTRGCSVTSPREGEAVEDFVREAQDFIKRLGSRVMGEPFEVV</sequence>
<dbReference type="AlphaFoldDB" id="A0A430KX65"/>
<comment type="caution">
    <text evidence="1">The sequence shown here is derived from an EMBL/GenBank/DDBJ whole genome shotgun (WGS) entry which is preliminary data.</text>
</comment>
<dbReference type="Proteomes" id="UP000287124">
    <property type="component" value="Unassembled WGS sequence"/>
</dbReference>
<dbReference type="EMBL" id="MIKF01001265">
    <property type="protein sequence ID" value="RTE68042.1"/>
    <property type="molecule type" value="Genomic_DNA"/>
</dbReference>
<reference evidence="1 2" key="1">
    <citation type="submission" date="2017-06" db="EMBL/GenBank/DDBJ databases">
        <title>Comparative genomic analysis of Ambrosia Fusariam Clade fungi.</title>
        <authorList>
            <person name="Stajich J.E."/>
            <person name="Carrillo J."/>
            <person name="Kijimoto T."/>
            <person name="Eskalen A."/>
            <person name="O'Donnell K."/>
            <person name="Kasson M."/>
        </authorList>
    </citation>
    <scope>NUCLEOTIDE SEQUENCE [LARGE SCALE GENOMIC DNA]</scope>
    <source>
        <strain evidence="1 2">UCR1854</strain>
    </source>
</reference>
<accession>A0A430KX65</accession>
<protein>
    <submittedName>
        <fullName evidence="1">Uncharacterized protein</fullName>
    </submittedName>
</protein>
<evidence type="ECO:0000313" key="1">
    <source>
        <dbReference type="EMBL" id="RTE68042.1"/>
    </source>
</evidence>
<organism evidence="1 2">
    <name type="scientific">Fusarium euwallaceae</name>
    <dbReference type="NCBI Taxonomy" id="1147111"/>
    <lineage>
        <taxon>Eukaryota</taxon>
        <taxon>Fungi</taxon>
        <taxon>Dikarya</taxon>
        <taxon>Ascomycota</taxon>
        <taxon>Pezizomycotina</taxon>
        <taxon>Sordariomycetes</taxon>
        <taxon>Hypocreomycetidae</taxon>
        <taxon>Hypocreales</taxon>
        <taxon>Nectriaceae</taxon>
        <taxon>Fusarium</taxon>
        <taxon>Fusarium solani species complex</taxon>
    </lineage>
</organism>
<proteinExistence type="predicted"/>
<gene>
    <name evidence="1" type="ORF">BHE90_017581</name>
</gene>
<evidence type="ECO:0000313" key="2">
    <source>
        <dbReference type="Proteomes" id="UP000287124"/>
    </source>
</evidence>